<reference evidence="1 2" key="1">
    <citation type="submission" date="2022-04" db="EMBL/GenBank/DDBJ databases">
        <title>Leucobacter sp. isolated from rhizosphere of garlic.</title>
        <authorList>
            <person name="Won M."/>
            <person name="Lee C.-M."/>
            <person name="Woen H.-Y."/>
            <person name="Kwon S.-W."/>
        </authorList>
    </citation>
    <scope>NUCLEOTIDE SEQUENCE [LARGE SCALE GENOMIC DNA]</scope>
    <source>
        <strain evidence="1 2">H21R-40</strain>
    </source>
</reference>
<sequence>MTPTPPAGIELGAEPGTAFPEPLRGFAGGARVASWETERALWAPRTLLARDAGGGLLGAALTAGRPFAAYRKIVDVIAEDDATWAALVRAARDDAAAVSESRPEPIVVHFEHRAAFGALPEERRAELGRLGFVPARVPVPSVPSTRSGAPEEVEVWSWWRGGRAPALPPYYGQTTDVTCGAVSSLMALGVRGEERFEPEDLAGNRAAEIGFWRRATNLPACEPIGLAVETAKELRAADPAAPLPAVVLSAAGPVLVEDFGEEWDRALRVELQEESLRQAGELGLEVSRRWIEVSEIAELIAGGALVLLLIDLTELIADPTPHWVLACDVLDGSIVVADPWVNAETGETWADTYALPLPFDTVDRVTRWGDPAYRGVVVIPPAAG</sequence>
<name>A0ABY4FHW1_9MICO</name>
<accession>A0ABY4FHW1</accession>
<protein>
    <submittedName>
        <fullName evidence="1">Peptidase C39 family protein</fullName>
    </submittedName>
</protein>
<evidence type="ECO:0000313" key="1">
    <source>
        <dbReference type="EMBL" id="UOQ56259.1"/>
    </source>
</evidence>
<dbReference type="RefSeq" id="WP_244726485.1">
    <property type="nucleotide sequence ID" value="NZ_CP095045.1"/>
</dbReference>
<gene>
    <name evidence="1" type="ORF">MUN78_11225</name>
</gene>
<dbReference type="Pfam" id="PF11814">
    <property type="entry name" value="DUF3335"/>
    <property type="match status" value="1"/>
</dbReference>
<dbReference type="Proteomes" id="UP000831786">
    <property type="component" value="Chromosome"/>
</dbReference>
<dbReference type="EMBL" id="CP095045">
    <property type="protein sequence ID" value="UOQ56259.1"/>
    <property type="molecule type" value="Genomic_DNA"/>
</dbReference>
<dbReference type="InterPro" id="IPR021770">
    <property type="entry name" value="DUF3335"/>
</dbReference>
<evidence type="ECO:0000313" key="2">
    <source>
        <dbReference type="Proteomes" id="UP000831786"/>
    </source>
</evidence>
<proteinExistence type="predicted"/>
<organism evidence="1 2">
    <name type="scientific">Leucobacter allii</name>
    <dbReference type="NCBI Taxonomy" id="2932247"/>
    <lineage>
        <taxon>Bacteria</taxon>
        <taxon>Bacillati</taxon>
        <taxon>Actinomycetota</taxon>
        <taxon>Actinomycetes</taxon>
        <taxon>Micrococcales</taxon>
        <taxon>Microbacteriaceae</taxon>
        <taxon>Leucobacter</taxon>
    </lineage>
</organism>
<keyword evidence="2" id="KW-1185">Reference proteome</keyword>